<proteinExistence type="predicted"/>
<feature type="compositionally biased region" description="Polar residues" evidence="1">
    <location>
        <begin position="154"/>
        <end position="177"/>
    </location>
</feature>
<dbReference type="Proteomes" id="UP001153069">
    <property type="component" value="Unassembled WGS sequence"/>
</dbReference>
<reference evidence="2" key="1">
    <citation type="submission" date="2020-06" db="EMBL/GenBank/DDBJ databases">
        <authorList>
            <consortium name="Plant Systems Biology data submission"/>
        </authorList>
    </citation>
    <scope>NUCLEOTIDE SEQUENCE</scope>
    <source>
        <strain evidence="2">D6</strain>
    </source>
</reference>
<accession>A0A9N8E3F5</accession>
<dbReference type="AlphaFoldDB" id="A0A9N8E3F5"/>
<organism evidence="2 3">
    <name type="scientific">Seminavis robusta</name>
    <dbReference type="NCBI Taxonomy" id="568900"/>
    <lineage>
        <taxon>Eukaryota</taxon>
        <taxon>Sar</taxon>
        <taxon>Stramenopiles</taxon>
        <taxon>Ochrophyta</taxon>
        <taxon>Bacillariophyta</taxon>
        <taxon>Bacillariophyceae</taxon>
        <taxon>Bacillariophycidae</taxon>
        <taxon>Naviculales</taxon>
        <taxon>Naviculaceae</taxon>
        <taxon>Seminavis</taxon>
    </lineage>
</organism>
<evidence type="ECO:0000256" key="1">
    <source>
        <dbReference type="SAM" id="MobiDB-lite"/>
    </source>
</evidence>
<gene>
    <name evidence="2" type="ORF">SEMRO_505_G156200.1</name>
</gene>
<keyword evidence="3" id="KW-1185">Reference proteome</keyword>
<sequence>MRRGMDPPEDPPAARSYGGSITGPEGEIYLSPETVEEQEYRNARAPIDVVTTRGLEVEPSMISLDADLCRMSMTHLGAGTNSTQDPDVVVPPVRGLTSAISLVLHEPPAMDGSSPSGSYVDAPVVYQEPSCGGNASVASMRSSLSAIDAPTDAPDTTENNPTPVSVQNSIPNTSQRPSRGPGVNMRDPSMISICEDLPFQYDMQLPTTSLQEEQATQPTTALPLVLALAATSQDPNLCPTMKFLWTAGE</sequence>
<name>A0A9N8E3F5_9STRA</name>
<dbReference type="EMBL" id="CAICTM010000504">
    <property type="protein sequence ID" value="CAB9511831.1"/>
    <property type="molecule type" value="Genomic_DNA"/>
</dbReference>
<feature type="region of interest" description="Disordered" evidence="1">
    <location>
        <begin position="1"/>
        <end position="27"/>
    </location>
</feature>
<comment type="caution">
    <text evidence="2">The sequence shown here is derived from an EMBL/GenBank/DDBJ whole genome shotgun (WGS) entry which is preliminary data.</text>
</comment>
<feature type="region of interest" description="Disordered" evidence="1">
    <location>
        <begin position="147"/>
        <end position="184"/>
    </location>
</feature>
<evidence type="ECO:0000313" key="2">
    <source>
        <dbReference type="EMBL" id="CAB9511831.1"/>
    </source>
</evidence>
<protein>
    <submittedName>
        <fullName evidence="2">Uncharacterized protein</fullName>
    </submittedName>
</protein>
<evidence type="ECO:0000313" key="3">
    <source>
        <dbReference type="Proteomes" id="UP001153069"/>
    </source>
</evidence>